<dbReference type="PROSITE" id="PS51257">
    <property type="entry name" value="PROKAR_LIPOPROTEIN"/>
    <property type="match status" value="1"/>
</dbReference>
<evidence type="ECO:0008006" key="6">
    <source>
        <dbReference type="Google" id="ProtNLM"/>
    </source>
</evidence>
<evidence type="ECO:0000313" key="5">
    <source>
        <dbReference type="Proteomes" id="UP000307217"/>
    </source>
</evidence>
<evidence type="ECO:0000313" key="4">
    <source>
        <dbReference type="Proteomes" id="UP000307164"/>
    </source>
</evidence>
<dbReference type="OrthoDB" id="6196650at2"/>
<dbReference type="AlphaFoldDB" id="A0A5S3VED9"/>
<feature type="signal peptide" evidence="1">
    <location>
        <begin position="1"/>
        <end position="23"/>
    </location>
</feature>
<organism evidence="2 5">
    <name type="scientific">Pseudoalteromonas aurantia</name>
    <dbReference type="NCBI Taxonomy" id="43654"/>
    <lineage>
        <taxon>Bacteria</taxon>
        <taxon>Pseudomonadati</taxon>
        <taxon>Pseudomonadota</taxon>
        <taxon>Gammaproteobacteria</taxon>
        <taxon>Alteromonadales</taxon>
        <taxon>Pseudoalteromonadaceae</taxon>
        <taxon>Pseudoalteromonas</taxon>
    </lineage>
</organism>
<evidence type="ECO:0000256" key="1">
    <source>
        <dbReference type="SAM" id="SignalP"/>
    </source>
</evidence>
<dbReference type="EMBL" id="PNBX01000001">
    <property type="protein sequence ID" value="TMO70725.1"/>
    <property type="molecule type" value="Genomic_DNA"/>
</dbReference>
<gene>
    <name evidence="2" type="ORF">CWC19_00320</name>
    <name evidence="3" type="ORF">CWC20_17895</name>
</gene>
<protein>
    <recommendedName>
        <fullName evidence="6">Pullulanase</fullName>
    </recommendedName>
</protein>
<feature type="chain" id="PRO_5024359880" description="Pullulanase" evidence="1">
    <location>
        <begin position="24"/>
        <end position="148"/>
    </location>
</feature>
<evidence type="ECO:0000313" key="2">
    <source>
        <dbReference type="EMBL" id="TMO70725.1"/>
    </source>
</evidence>
<reference evidence="4 5" key="1">
    <citation type="submission" date="2018-01" db="EMBL/GenBank/DDBJ databases">
        <authorList>
            <person name="Paulsen S."/>
            <person name="Gram L.K."/>
        </authorList>
    </citation>
    <scope>NUCLEOTIDE SEQUENCE [LARGE SCALE GENOMIC DNA]</scope>
    <source>
        <strain evidence="2 5">S3790</strain>
        <strain evidence="3 4">S3895</strain>
    </source>
</reference>
<name>A0A5S3VED9_9GAMM</name>
<dbReference type="Gene3D" id="2.60.40.3620">
    <property type="match status" value="1"/>
</dbReference>
<keyword evidence="4" id="KW-1185">Reference proteome</keyword>
<sequence length="148" mass="16829">MMKKLSAVVLALLLSACSSQVHVTDTQQTTTTVAKELNRPMYLRGDFTLWDAESHYKLKTSQPGVYSVKAKFMTPGKVYEFKLADEAWARGFNCGYKVQGVLRLNQPELADCDTVYNYFSFMPKQKGWYKITLDYSDSRSPKVMVTKG</sequence>
<keyword evidence="1" id="KW-0732">Signal</keyword>
<dbReference type="Proteomes" id="UP000307164">
    <property type="component" value="Unassembled WGS sequence"/>
</dbReference>
<dbReference type="EMBL" id="PNBW01000108">
    <property type="protein sequence ID" value="TMO71340.1"/>
    <property type="molecule type" value="Genomic_DNA"/>
</dbReference>
<comment type="caution">
    <text evidence="2">The sequence shown here is derived from an EMBL/GenBank/DDBJ whole genome shotgun (WGS) entry which is preliminary data.</text>
</comment>
<accession>A0A5S3VED9</accession>
<dbReference type="Proteomes" id="UP000307217">
    <property type="component" value="Unassembled WGS sequence"/>
</dbReference>
<proteinExistence type="predicted"/>
<reference evidence="4 5" key="2">
    <citation type="submission" date="2019-06" db="EMBL/GenBank/DDBJ databases">
        <title>Co-occurence of chitin degradation, pigmentation and bioactivity in marine Pseudoalteromonas.</title>
        <authorList>
            <person name="Sonnenschein E.C."/>
            <person name="Bech P.K."/>
        </authorList>
    </citation>
    <scope>NUCLEOTIDE SEQUENCE [LARGE SCALE GENOMIC DNA]</scope>
    <source>
        <strain evidence="5">S3790</strain>
        <strain evidence="3 4">S3895</strain>
    </source>
</reference>
<evidence type="ECO:0000313" key="3">
    <source>
        <dbReference type="EMBL" id="TMO71340.1"/>
    </source>
</evidence>
<reference evidence="2" key="3">
    <citation type="submission" date="2019-09" db="EMBL/GenBank/DDBJ databases">
        <title>Co-occurence of chitin degradation, pigmentation and bioactivity in marine Pseudoalteromonas.</title>
        <authorList>
            <person name="Sonnenschein E.C."/>
            <person name="Bech P.K."/>
        </authorList>
    </citation>
    <scope>NUCLEOTIDE SEQUENCE</scope>
    <source>
        <strain evidence="2">S3790</strain>
    </source>
</reference>